<evidence type="ECO:0000313" key="6">
    <source>
        <dbReference type="EMBL" id="CEP27013.1"/>
    </source>
</evidence>
<dbReference type="PANTHER" id="PTHR38465">
    <property type="entry name" value="HTH-TYPE TRANSCRIPTIONAL REGULATOR MJ1563-RELATED"/>
    <property type="match status" value="1"/>
</dbReference>
<dbReference type="AlphaFoldDB" id="A0A068VP51"/>
<dbReference type="InterPro" id="IPR036388">
    <property type="entry name" value="WH-like_DNA-bd_sf"/>
</dbReference>
<protein>
    <submittedName>
        <fullName evidence="6">Transcription regulator</fullName>
    </submittedName>
</protein>
<keyword evidence="3" id="KW-0804">Transcription</keyword>
<dbReference type="GO" id="GO:0003700">
    <property type="term" value="F:DNA-binding transcription factor activity"/>
    <property type="evidence" value="ECO:0007669"/>
    <property type="project" value="InterPro"/>
</dbReference>
<proteinExistence type="predicted"/>
<dbReference type="Pfam" id="PF01047">
    <property type="entry name" value="MarR"/>
    <property type="match status" value="1"/>
</dbReference>
<evidence type="ECO:0000256" key="3">
    <source>
        <dbReference type="ARBA" id="ARBA00023163"/>
    </source>
</evidence>
<dbReference type="EMBL" id="LM676427">
    <property type="protein sequence ID" value="CEP27013.1"/>
    <property type="molecule type" value="Genomic_DNA"/>
</dbReference>
<keyword evidence="2" id="KW-0238">DNA-binding</keyword>
<gene>
    <name evidence="6" type="ORF">PFCIRM138_11415</name>
</gene>
<feature type="region of interest" description="Disordered" evidence="4">
    <location>
        <begin position="1"/>
        <end position="23"/>
    </location>
</feature>
<name>A0A068VP51_PROFF</name>
<dbReference type="InterPro" id="IPR000835">
    <property type="entry name" value="HTH_MarR-typ"/>
</dbReference>
<evidence type="ECO:0000256" key="1">
    <source>
        <dbReference type="ARBA" id="ARBA00023015"/>
    </source>
</evidence>
<dbReference type="SUPFAM" id="SSF46785">
    <property type="entry name" value="Winged helix' DNA-binding domain"/>
    <property type="match status" value="1"/>
</dbReference>
<accession>A0A068VP51</accession>
<evidence type="ECO:0000259" key="5">
    <source>
        <dbReference type="Pfam" id="PF01047"/>
    </source>
</evidence>
<evidence type="ECO:0000256" key="4">
    <source>
        <dbReference type="SAM" id="MobiDB-lite"/>
    </source>
</evidence>
<dbReference type="GO" id="GO:0003677">
    <property type="term" value="F:DNA binding"/>
    <property type="evidence" value="ECO:0007669"/>
    <property type="project" value="UniProtKB-KW"/>
</dbReference>
<keyword evidence="1" id="KW-0805">Transcription regulation</keyword>
<dbReference type="InterPro" id="IPR036390">
    <property type="entry name" value="WH_DNA-bd_sf"/>
</dbReference>
<reference evidence="6" key="1">
    <citation type="submission" date="2014-08" db="EMBL/GenBank/DDBJ databases">
        <authorList>
            <person name="Falentin Helene"/>
        </authorList>
    </citation>
    <scope>NUCLEOTIDE SEQUENCE</scope>
</reference>
<evidence type="ECO:0000256" key="2">
    <source>
        <dbReference type="ARBA" id="ARBA00023125"/>
    </source>
</evidence>
<dbReference type="InterPro" id="IPR052362">
    <property type="entry name" value="HTH-GbsR_regulator"/>
</dbReference>
<dbReference type="KEGG" id="pfre:RM25_0690"/>
<dbReference type="Gene3D" id="1.10.10.10">
    <property type="entry name" value="Winged helix-like DNA-binding domain superfamily/Winged helix DNA-binding domain"/>
    <property type="match status" value="1"/>
</dbReference>
<dbReference type="PANTHER" id="PTHR38465:SF2">
    <property type="entry name" value="HTH-TYPE TRANSCRIPTIONAL REGULATOR MMPR5"/>
    <property type="match status" value="1"/>
</dbReference>
<sequence>MAVSTHAEGEQDSAGPSEPRDEQGISEFVSHFGGLMAASGMPGLTGYVFALLLAQPDAELTAQQIGQALNVSPAAVSGATKYLADIGFTRRLRRPGSRRVVHALSSDDWYDALLGRSNVIEGSKRLFLEGSRAAGGVGTPAGRRLWLNAKWFTKLGDAIEREMAAWPAEREELLRSLGELDDADPHDGPAES</sequence>
<organism evidence="6">
    <name type="scientific">Propionibacterium freudenreichii subsp. freudenreichii</name>
    <dbReference type="NCBI Taxonomy" id="66712"/>
    <lineage>
        <taxon>Bacteria</taxon>
        <taxon>Bacillati</taxon>
        <taxon>Actinomycetota</taxon>
        <taxon>Actinomycetes</taxon>
        <taxon>Propionibacteriales</taxon>
        <taxon>Propionibacteriaceae</taxon>
        <taxon>Propionibacterium</taxon>
    </lineage>
</organism>
<dbReference type="PATRIC" id="fig|66712.6.peg.714"/>
<feature type="domain" description="HTH marR-type" evidence="5">
    <location>
        <begin position="60"/>
        <end position="101"/>
    </location>
</feature>